<feature type="transmembrane region" description="Helical" evidence="7">
    <location>
        <begin position="627"/>
        <end position="648"/>
    </location>
</feature>
<feature type="transmembrane region" description="Helical" evidence="7">
    <location>
        <begin position="20"/>
        <end position="45"/>
    </location>
</feature>
<keyword evidence="2 7" id="KW-0812">Transmembrane</keyword>
<evidence type="ECO:0000256" key="1">
    <source>
        <dbReference type="ARBA" id="ARBA00004651"/>
    </source>
</evidence>
<keyword evidence="5 7" id="KW-1133">Transmembrane helix</keyword>
<dbReference type="InterPro" id="IPR011527">
    <property type="entry name" value="ABC1_TM_dom"/>
</dbReference>
<dbReference type="Pfam" id="PF00664">
    <property type="entry name" value="ABC_membrane"/>
    <property type="match status" value="1"/>
</dbReference>
<dbReference type="SMART" id="SM00382">
    <property type="entry name" value="AAA"/>
    <property type="match status" value="2"/>
</dbReference>
<accession>A0ABQ2UCH2</accession>
<dbReference type="InterPro" id="IPR003439">
    <property type="entry name" value="ABC_transporter-like_ATP-bd"/>
</dbReference>
<protein>
    <submittedName>
        <fullName evidence="10">Thiol reductant ABC exporter subunit CydC</fullName>
    </submittedName>
</protein>
<evidence type="ECO:0000259" key="9">
    <source>
        <dbReference type="PROSITE" id="PS50929"/>
    </source>
</evidence>
<dbReference type="PROSITE" id="PS50893">
    <property type="entry name" value="ABC_TRANSPORTER_2"/>
    <property type="match status" value="2"/>
</dbReference>
<reference evidence="11" key="1">
    <citation type="journal article" date="2019" name="Int. J. Syst. Evol. Microbiol.">
        <title>The Global Catalogue of Microorganisms (GCM) 10K type strain sequencing project: providing services to taxonomists for standard genome sequencing and annotation.</title>
        <authorList>
            <consortium name="The Broad Institute Genomics Platform"/>
            <consortium name="The Broad Institute Genome Sequencing Center for Infectious Disease"/>
            <person name="Wu L."/>
            <person name="Ma J."/>
        </authorList>
    </citation>
    <scope>NUCLEOTIDE SEQUENCE [LARGE SCALE GENOMIC DNA]</scope>
    <source>
        <strain evidence="11">JCM 3296</strain>
    </source>
</reference>
<keyword evidence="3" id="KW-0547">Nucleotide-binding</keyword>
<dbReference type="PANTHER" id="PTHR24221:SF654">
    <property type="entry name" value="ATP-BINDING CASSETTE SUB-FAMILY B MEMBER 6"/>
    <property type="match status" value="1"/>
</dbReference>
<dbReference type="InterPro" id="IPR014223">
    <property type="entry name" value="ABC_CydC/D"/>
</dbReference>
<evidence type="ECO:0000256" key="7">
    <source>
        <dbReference type="SAM" id="Phobius"/>
    </source>
</evidence>
<feature type="transmembrane region" description="Helical" evidence="7">
    <location>
        <begin position="654"/>
        <end position="674"/>
    </location>
</feature>
<keyword evidence="11" id="KW-1185">Reference proteome</keyword>
<dbReference type="EMBL" id="BMRE01000002">
    <property type="protein sequence ID" value="GGU21722.1"/>
    <property type="molecule type" value="Genomic_DNA"/>
</dbReference>
<evidence type="ECO:0000256" key="6">
    <source>
        <dbReference type="ARBA" id="ARBA00023136"/>
    </source>
</evidence>
<evidence type="ECO:0000259" key="8">
    <source>
        <dbReference type="PROSITE" id="PS50893"/>
    </source>
</evidence>
<feature type="transmembrane region" description="Helical" evidence="7">
    <location>
        <begin position="152"/>
        <end position="172"/>
    </location>
</feature>
<dbReference type="InterPro" id="IPR036640">
    <property type="entry name" value="ABC1_TM_sf"/>
</dbReference>
<organism evidence="10 11">
    <name type="scientific">Lentzea flava</name>
    <dbReference type="NCBI Taxonomy" id="103732"/>
    <lineage>
        <taxon>Bacteria</taxon>
        <taxon>Bacillati</taxon>
        <taxon>Actinomycetota</taxon>
        <taxon>Actinomycetes</taxon>
        <taxon>Pseudonocardiales</taxon>
        <taxon>Pseudonocardiaceae</taxon>
        <taxon>Lentzea</taxon>
    </lineage>
</organism>
<dbReference type="PROSITE" id="PS50929">
    <property type="entry name" value="ABC_TM1F"/>
    <property type="match status" value="2"/>
</dbReference>
<dbReference type="CDD" id="cd03228">
    <property type="entry name" value="ABCC_MRP_Like"/>
    <property type="match status" value="1"/>
</dbReference>
<evidence type="ECO:0000313" key="10">
    <source>
        <dbReference type="EMBL" id="GGU21722.1"/>
    </source>
</evidence>
<feature type="transmembrane region" description="Helical" evidence="7">
    <location>
        <begin position="523"/>
        <end position="546"/>
    </location>
</feature>
<dbReference type="InterPro" id="IPR027417">
    <property type="entry name" value="P-loop_NTPase"/>
</dbReference>
<dbReference type="InterPro" id="IPR014216">
    <property type="entry name" value="ABC_transptr_CydD"/>
</dbReference>
<comment type="subcellular location">
    <subcellularLocation>
        <location evidence="1">Cell membrane</location>
        <topology evidence="1">Multi-pass membrane protein</topology>
    </subcellularLocation>
</comment>
<gene>
    <name evidence="10" type="ORF">GCM10010178_12480</name>
</gene>
<feature type="transmembrane region" description="Helical" evidence="7">
    <location>
        <begin position="263"/>
        <end position="282"/>
    </location>
</feature>
<dbReference type="Proteomes" id="UP000649573">
    <property type="component" value="Unassembled WGS sequence"/>
</dbReference>
<dbReference type="InterPro" id="IPR017871">
    <property type="entry name" value="ABC_transporter-like_CS"/>
</dbReference>
<feature type="transmembrane region" description="Helical" evidence="7">
    <location>
        <begin position="126"/>
        <end position="146"/>
    </location>
</feature>
<dbReference type="Gene3D" id="1.20.1560.10">
    <property type="entry name" value="ABC transporter type 1, transmembrane domain"/>
    <property type="match status" value="2"/>
</dbReference>
<feature type="transmembrane region" description="Helical" evidence="7">
    <location>
        <begin position="231"/>
        <end position="251"/>
    </location>
</feature>
<dbReference type="CDD" id="cd18584">
    <property type="entry name" value="ABC_6TM_AarD_CydD"/>
    <property type="match status" value="1"/>
</dbReference>
<evidence type="ECO:0000256" key="4">
    <source>
        <dbReference type="ARBA" id="ARBA00022840"/>
    </source>
</evidence>
<name>A0ABQ2UCH2_9PSEU</name>
<feature type="domain" description="ABC transmembrane type-1" evidence="9">
    <location>
        <begin position="523"/>
        <end position="756"/>
    </location>
</feature>
<feature type="transmembrane region" description="Helical" evidence="7">
    <location>
        <begin position="552"/>
        <end position="570"/>
    </location>
</feature>
<dbReference type="NCBIfam" id="TIGR02868">
    <property type="entry name" value="CydC"/>
    <property type="match status" value="1"/>
</dbReference>
<keyword evidence="6 7" id="KW-0472">Membrane</keyword>
<proteinExistence type="predicted"/>
<evidence type="ECO:0000256" key="3">
    <source>
        <dbReference type="ARBA" id="ARBA00022741"/>
    </source>
</evidence>
<comment type="caution">
    <text evidence="10">The sequence shown here is derived from an EMBL/GenBank/DDBJ whole genome shotgun (WGS) entry which is preliminary data.</text>
</comment>
<dbReference type="RefSeq" id="WP_189252559.1">
    <property type="nucleotide sequence ID" value="NZ_BMRE01000002.1"/>
</dbReference>
<keyword evidence="4" id="KW-0067">ATP-binding</keyword>
<dbReference type="NCBIfam" id="TIGR02857">
    <property type="entry name" value="CydD"/>
    <property type="match status" value="1"/>
</dbReference>
<dbReference type="InterPro" id="IPR003593">
    <property type="entry name" value="AAA+_ATPase"/>
</dbReference>
<feature type="domain" description="ABC transmembrane type-1" evidence="9">
    <location>
        <begin position="21"/>
        <end position="286"/>
    </location>
</feature>
<feature type="transmembrane region" description="Helical" evidence="7">
    <location>
        <begin position="51"/>
        <end position="68"/>
    </location>
</feature>
<dbReference type="PROSITE" id="PS00211">
    <property type="entry name" value="ABC_TRANSPORTER_1"/>
    <property type="match status" value="1"/>
</dbReference>
<feature type="transmembrane region" description="Helical" evidence="7">
    <location>
        <begin position="731"/>
        <end position="753"/>
    </location>
</feature>
<feature type="domain" description="ABC transporter" evidence="8">
    <location>
        <begin position="807"/>
        <end position="996"/>
    </location>
</feature>
<evidence type="ECO:0000313" key="11">
    <source>
        <dbReference type="Proteomes" id="UP000649573"/>
    </source>
</evidence>
<evidence type="ECO:0000256" key="2">
    <source>
        <dbReference type="ARBA" id="ARBA00022692"/>
    </source>
</evidence>
<dbReference type="SUPFAM" id="SSF52540">
    <property type="entry name" value="P-loop containing nucleoside triphosphate hydrolases"/>
    <property type="match status" value="2"/>
</dbReference>
<dbReference type="Gene3D" id="3.40.50.300">
    <property type="entry name" value="P-loop containing nucleotide triphosphate hydrolases"/>
    <property type="match status" value="2"/>
</dbReference>
<feature type="domain" description="ABC transporter" evidence="8">
    <location>
        <begin position="321"/>
        <end position="531"/>
    </location>
</feature>
<evidence type="ECO:0000256" key="5">
    <source>
        <dbReference type="ARBA" id="ARBA00022989"/>
    </source>
</evidence>
<dbReference type="InterPro" id="IPR039421">
    <property type="entry name" value="Type_1_exporter"/>
</dbReference>
<dbReference type="SUPFAM" id="SSF90123">
    <property type="entry name" value="ABC transporter transmembrane region"/>
    <property type="match status" value="2"/>
</dbReference>
<sequence>MNRGPLGALPQLSKNARRALVGVGALAFLNSLALVAQAVALAGVITGNTDLLPLLAVAVVARAGLSWATESAAARAAAGAKEELRTQLLARSFERGPGWIAERGTAELSVLATKGLDALDAYFTRYLPALVTAVVVPPLVGAWILFTDWPSAILIAVTVPLIPLFAALIGWYTEKRVKKAADVTELLSAQLLELLRALPVLTVFGRAKQQATAVRQIGEQHRKATMGTLKIAFLSALVLEIAASLSVALIAVGVGVRLVHGDMTLMTALVVLILAPECYLPLRAAGAAHHASEDGLEAVRRVAEVVDHEDRTRPRVPGGSVHVDNLRVLRRGGFAPDGLTFDVRPGEIYRLEGASGAGKSTTFQVLLGFLEPTDGTAFVAGDIAYVPQKPAFAAATPRAELELTVPGADDIEEVAREVVAEHLLDRRITDLSTGERQRVAVARALLRVRHGATVLLLDEPTAHLDPVTSRKVDKAIKRASATAAVVLASHRDKASDEEETIAKVVTEETQQERPKRLPIPWKGAGLGVLATLAGIALTALAAHLIFRASQQPPILTLTVLVVGVRTFALSKGVLRYVERLVTHHEAFKLATDLRAELWLRLVRTQRRDGLQRLVEDTDTVRDLVPRVLVPPVVAIGAGIATTVLFAFIDPVAALTLGGLLLAAGLTAPAVAVWTERRASTKLARGRRKVAQDTINALAAAPDLIAHNAHHRLLAQLHAEDVELAGETRKQAFGTGAATAIVLLATGLAALICATTGNPVLGLVPLALAEPLAALPLAAQQRKALQEASARLQFDAPERPEAPRGRRIRLDNVDVRWPGATEPTLRDLHLNIEPGTHVAIVGPSGSGKSTLFALLLGFLQPERGIAELPRATWCPQEPMLVSTTVRENLRMSGPHDDEELREALRKACLPEWADRLDTVIRPDQVSGGEAQRLALARALLHDADVVLLDEPTAHLDEPTAQRLLEQLRNDKRTILHITHRPDEAARADLVLDLGTPAYR</sequence>
<dbReference type="Pfam" id="PF00005">
    <property type="entry name" value="ABC_tran"/>
    <property type="match status" value="2"/>
</dbReference>
<dbReference type="PANTHER" id="PTHR24221">
    <property type="entry name" value="ATP-BINDING CASSETTE SUB-FAMILY B"/>
    <property type="match status" value="1"/>
</dbReference>